<protein>
    <submittedName>
        <fullName evidence="4">U-scoloptoxin(16)-Er13a</fullName>
    </submittedName>
</protein>
<organism evidence="4 5">
    <name type="scientific">Frankliniella fusca</name>
    <dbReference type="NCBI Taxonomy" id="407009"/>
    <lineage>
        <taxon>Eukaryota</taxon>
        <taxon>Metazoa</taxon>
        <taxon>Ecdysozoa</taxon>
        <taxon>Arthropoda</taxon>
        <taxon>Hexapoda</taxon>
        <taxon>Insecta</taxon>
        <taxon>Pterygota</taxon>
        <taxon>Neoptera</taxon>
        <taxon>Paraneoptera</taxon>
        <taxon>Thysanoptera</taxon>
        <taxon>Terebrantia</taxon>
        <taxon>Thripoidea</taxon>
        <taxon>Thripidae</taxon>
        <taxon>Frankliniella</taxon>
    </lineage>
</organism>
<dbReference type="AlphaFoldDB" id="A0AAE1HKP9"/>
<keyword evidence="5" id="KW-1185">Reference proteome</keyword>
<evidence type="ECO:0000313" key="4">
    <source>
        <dbReference type="EMBL" id="KAK3922928.1"/>
    </source>
</evidence>
<dbReference type="Proteomes" id="UP001219518">
    <property type="component" value="Unassembled WGS sequence"/>
</dbReference>
<reference evidence="4" key="2">
    <citation type="journal article" date="2023" name="BMC Genomics">
        <title>Pest status, molecular evolution, and epigenetic factors derived from the genome assembly of Frankliniella fusca, a thysanopteran phytovirus vector.</title>
        <authorList>
            <person name="Catto M.A."/>
            <person name="Labadie P.E."/>
            <person name="Jacobson A.L."/>
            <person name="Kennedy G.G."/>
            <person name="Srinivasan R."/>
            <person name="Hunt B.G."/>
        </authorList>
    </citation>
    <scope>NUCLEOTIDE SEQUENCE</scope>
    <source>
        <strain evidence="4">PL_HMW_Pooled</strain>
    </source>
</reference>
<feature type="domain" description="Single" evidence="3">
    <location>
        <begin position="56"/>
        <end position="118"/>
    </location>
</feature>
<evidence type="ECO:0000256" key="1">
    <source>
        <dbReference type="ARBA" id="ARBA00004613"/>
    </source>
</evidence>
<name>A0AAE1HKP9_9NEOP</name>
<keyword evidence="2" id="KW-0964">Secreted</keyword>
<evidence type="ECO:0000313" key="5">
    <source>
        <dbReference type="Proteomes" id="UP001219518"/>
    </source>
</evidence>
<dbReference type="GO" id="GO:0005576">
    <property type="term" value="C:extracellular region"/>
    <property type="evidence" value="ECO:0007669"/>
    <property type="project" value="UniProtKB-SubCell"/>
</dbReference>
<sequence length="119" mass="13128">MIFSHAEGLVEPEQRDRPVQHSVNKNQTSIFKMVHQRFLLCALACLLLVAAVRGECGDYKEGQKWQTGPPDTCAQYMCKDGTIRAKTCAPVYSDNPKCKVKPVPAGAQYPACCPTIECP</sequence>
<reference evidence="4" key="1">
    <citation type="submission" date="2021-07" db="EMBL/GenBank/DDBJ databases">
        <authorList>
            <person name="Catto M.A."/>
            <person name="Jacobson A."/>
            <person name="Kennedy G."/>
            <person name="Labadie P."/>
            <person name="Hunt B.G."/>
            <person name="Srinivasan R."/>
        </authorList>
    </citation>
    <scope>NUCLEOTIDE SEQUENCE</scope>
    <source>
        <strain evidence="4">PL_HMW_Pooled</strain>
        <tissue evidence="4">Head</tissue>
    </source>
</reference>
<dbReference type="Pfam" id="PF15430">
    <property type="entry name" value="SVWC"/>
    <property type="match status" value="1"/>
</dbReference>
<evidence type="ECO:0000256" key="2">
    <source>
        <dbReference type="ARBA" id="ARBA00022525"/>
    </source>
</evidence>
<dbReference type="EMBL" id="JAHWGI010001134">
    <property type="protein sequence ID" value="KAK3922928.1"/>
    <property type="molecule type" value="Genomic_DNA"/>
</dbReference>
<proteinExistence type="predicted"/>
<dbReference type="InterPro" id="IPR029277">
    <property type="entry name" value="SVWC_dom"/>
</dbReference>
<dbReference type="SMART" id="SM01318">
    <property type="entry name" value="SVWC"/>
    <property type="match status" value="1"/>
</dbReference>
<evidence type="ECO:0000259" key="3">
    <source>
        <dbReference type="SMART" id="SM01318"/>
    </source>
</evidence>
<comment type="caution">
    <text evidence="4">The sequence shown here is derived from an EMBL/GenBank/DDBJ whole genome shotgun (WGS) entry which is preliminary data.</text>
</comment>
<gene>
    <name evidence="4" type="ORF">KUF71_001587</name>
</gene>
<comment type="subcellular location">
    <subcellularLocation>
        <location evidence="1">Secreted</location>
    </subcellularLocation>
</comment>
<accession>A0AAE1HKP9</accession>